<dbReference type="Proteomes" id="UP000008795">
    <property type="component" value="Chromosome"/>
</dbReference>
<evidence type="ECO:0000259" key="3">
    <source>
        <dbReference type="Pfam" id="PF25973"/>
    </source>
</evidence>
<reference evidence="4 5" key="2">
    <citation type="submission" date="2010-03" db="EMBL/GenBank/DDBJ databases">
        <authorList>
            <person name="Pajon A."/>
        </authorList>
    </citation>
    <scope>NUCLEOTIDE SEQUENCE [LARGE SCALE GENOMIC DNA]</scope>
    <source>
        <strain evidence="4 5">XB1A</strain>
    </source>
</reference>
<evidence type="ECO:0000313" key="5">
    <source>
        <dbReference type="Proteomes" id="UP000008795"/>
    </source>
</evidence>
<dbReference type="PANTHER" id="PTHR30097">
    <property type="entry name" value="CATION EFFLUX SYSTEM PROTEIN CUSB"/>
    <property type="match status" value="1"/>
</dbReference>
<accession>D6D5L8</accession>
<dbReference type="PROSITE" id="PS51257">
    <property type="entry name" value="PROKAR_LIPOPROTEIN"/>
    <property type="match status" value="1"/>
</dbReference>
<reference evidence="4 5" key="1">
    <citation type="submission" date="2010-03" db="EMBL/GenBank/DDBJ databases">
        <title>The genome sequence of Bacteriodes xylanisolvens XB1A.</title>
        <authorList>
            <consortium name="metaHIT consortium -- http://www.metahit.eu/"/>
            <person name="Pajon A."/>
            <person name="Turner K."/>
            <person name="Parkhill J."/>
            <person name="Bernalier A."/>
        </authorList>
    </citation>
    <scope>NUCLEOTIDE SEQUENCE [LARGE SCALE GENOMIC DNA]</scope>
    <source>
        <strain evidence="4 5">XB1A</strain>
    </source>
</reference>
<dbReference type="GO" id="GO:0015679">
    <property type="term" value="P:plasma membrane copper ion transport"/>
    <property type="evidence" value="ECO:0007669"/>
    <property type="project" value="TreeGrafter"/>
</dbReference>
<dbReference type="Gene3D" id="2.40.50.100">
    <property type="match status" value="1"/>
</dbReference>
<dbReference type="InterPro" id="IPR051909">
    <property type="entry name" value="MFP_Cation_Efflux"/>
</dbReference>
<feature type="coiled-coil region" evidence="2">
    <location>
        <begin position="99"/>
        <end position="126"/>
    </location>
</feature>
<evidence type="ECO:0000313" key="4">
    <source>
        <dbReference type="EMBL" id="CBK65516.1"/>
    </source>
</evidence>
<evidence type="ECO:0000256" key="2">
    <source>
        <dbReference type="SAM" id="Coils"/>
    </source>
</evidence>
<dbReference type="PANTHER" id="PTHR30097:SF4">
    <property type="entry name" value="SLR6042 PROTEIN"/>
    <property type="match status" value="1"/>
</dbReference>
<protein>
    <submittedName>
        <fullName evidence="4">Multidrug resistance efflux pump</fullName>
    </submittedName>
</protein>
<dbReference type="eggNOG" id="COG0845">
    <property type="taxonomic scope" value="Bacteria"/>
</dbReference>
<keyword evidence="1" id="KW-0813">Transport</keyword>
<dbReference type="KEGG" id="bxy:BXY_02350"/>
<dbReference type="AlphaFoldDB" id="D6D5L8"/>
<organism evidence="4 5">
    <name type="scientific">Bacteroides xylanisolvens XB1A</name>
    <dbReference type="NCBI Taxonomy" id="657309"/>
    <lineage>
        <taxon>Bacteria</taxon>
        <taxon>Pseudomonadati</taxon>
        <taxon>Bacteroidota</taxon>
        <taxon>Bacteroidia</taxon>
        <taxon>Bacteroidales</taxon>
        <taxon>Bacteroidaceae</taxon>
        <taxon>Bacteroides</taxon>
    </lineage>
</organism>
<keyword evidence="2" id="KW-0175">Coiled coil</keyword>
<dbReference type="GO" id="GO:0060003">
    <property type="term" value="P:copper ion export"/>
    <property type="evidence" value="ECO:0007669"/>
    <property type="project" value="TreeGrafter"/>
</dbReference>
<dbReference type="HOGENOM" id="CLU_1933892_0_0_10"/>
<proteinExistence type="predicted"/>
<dbReference type="EMBL" id="FP929033">
    <property type="protein sequence ID" value="CBK65516.1"/>
    <property type="molecule type" value="Genomic_DNA"/>
</dbReference>
<evidence type="ECO:0000256" key="1">
    <source>
        <dbReference type="ARBA" id="ARBA00022448"/>
    </source>
</evidence>
<dbReference type="Pfam" id="PF25973">
    <property type="entry name" value="BSH_CzcB"/>
    <property type="match status" value="1"/>
</dbReference>
<dbReference type="PATRIC" id="fig|657309.4.peg.2452"/>
<dbReference type="GO" id="GO:0030313">
    <property type="term" value="C:cell envelope"/>
    <property type="evidence" value="ECO:0007669"/>
    <property type="project" value="TreeGrafter"/>
</dbReference>
<name>D6D5L8_9BACE</name>
<sequence length="130" mass="14376">MNWNKFLPCILLTTVLGACSGKGEQPNVEPTALCLTDSLLRIVSVDTVHVQEVIDELTLNGRVTFNENQVAHVYPMFGGTVTELKAEIGDYVRKGDVLAVIRSGEVADYEKQLKEAEQQLLLARRNMDAT</sequence>
<feature type="domain" description="CzcB-like barrel-sandwich hybrid" evidence="3">
    <location>
        <begin position="69"/>
        <end position="113"/>
    </location>
</feature>
<dbReference type="SUPFAM" id="SSF51230">
    <property type="entry name" value="Single hybrid motif"/>
    <property type="match status" value="1"/>
</dbReference>
<dbReference type="InterPro" id="IPR011053">
    <property type="entry name" value="Single_hybrid_motif"/>
</dbReference>
<dbReference type="InterPro" id="IPR058647">
    <property type="entry name" value="BSH_CzcB-like"/>
</dbReference>
<gene>
    <name evidence="4" type="ORF">BXY_02350</name>
</gene>